<evidence type="ECO:0000256" key="1">
    <source>
        <dbReference type="SAM" id="Phobius"/>
    </source>
</evidence>
<feature type="transmembrane region" description="Helical" evidence="1">
    <location>
        <begin position="106"/>
        <end position="135"/>
    </location>
</feature>
<dbReference type="AlphaFoldDB" id="A0A0R2KTM2"/>
<accession>A0A0R2KTM2</accession>
<evidence type="ECO:0000313" key="3">
    <source>
        <dbReference type="Proteomes" id="UP000051529"/>
    </source>
</evidence>
<proteinExistence type="predicted"/>
<feature type="transmembrane region" description="Helical" evidence="1">
    <location>
        <begin position="21"/>
        <end position="40"/>
    </location>
</feature>
<keyword evidence="1" id="KW-0472">Membrane</keyword>
<evidence type="ECO:0000313" key="2">
    <source>
        <dbReference type="EMBL" id="KRN92786.1"/>
    </source>
</evidence>
<feature type="transmembrane region" description="Helical" evidence="1">
    <location>
        <begin position="60"/>
        <end position="85"/>
    </location>
</feature>
<keyword evidence="1" id="KW-1133">Transmembrane helix</keyword>
<sequence length="280" mass="31131">MTSTKDLFKQMFLQKRRYANLVLLIQTFAVAFMFLMGVIFKGNGNPINNVASGFVGSDNLWDLILGLGVLTTFFADVTFLGLMCWQNEKINLSQTWQLIPASGSKIWIINIVSSIVECAYIFVIQIVIGLVVVTIDSFSHHINPFVGTSFGTNISFIESAWSLIEELLTLVGLCLIIFAFVSLTNLLTRTIADQLPMKNTTAVRLVVMAILVIVGVIIALRINDQVLTMYTNHLFARAHRAIDVDTLGVSALEYWIGAILLGIINCLLIQKFVEPKIVNR</sequence>
<gene>
    <name evidence="2" type="ORF">IV44_GL001184</name>
</gene>
<feature type="transmembrane region" description="Helical" evidence="1">
    <location>
        <begin position="254"/>
        <end position="273"/>
    </location>
</feature>
<dbReference type="EMBL" id="JQBQ01000004">
    <property type="protein sequence ID" value="KRN92786.1"/>
    <property type="molecule type" value="Genomic_DNA"/>
</dbReference>
<keyword evidence="1" id="KW-0812">Transmembrane</keyword>
<dbReference type="PATRIC" id="fig|695563.3.peg.1236"/>
<dbReference type="RefSeq" id="WP_056985043.1">
    <property type="nucleotide sequence ID" value="NZ_JQBQ01000004.1"/>
</dbReference>
<feature type="transmembrane region" description="Helical" evidence="1">
    <location>
        <begin position="167"/>
        <end position="188"/>
    </location>
</feature>
<comment type="caution">
    <text evidence="2">The sequence shown here is derived from an EMBL/GenBank/DDBJ whole genome shotgun (WGS) entry which is preliminary data.</text>
</comment>
<feature type="transmembrane region" description="Helical" evidence="1">
    <location>
        <begin position="200"/>
        <end position="222"/>
    </location>
</feature>
<reference evidence="2 3" key="1">
    <citation type="journal article" date="2015" name="Genome Announc.">
        <title>Expanding the biotechnology potential of lactobacilli through comparative genomics of 213 strains and associated genera.</title>
        <authorList>
            <person name="Sun Z."/>
            <person name="Harris H.M."/>
            <person name="McCann A."/>
            <person name="Guo C."/>
            <person name="Argimon S."/>
            <person name="Zhang W."/>
            <person name="Yang X."/>
            <person name="Jeffery I.B."/>
            <person name="Cooney J.C."/>
            <person name="Kagawa T.F."/>
            <person name="Liu W."/>
            <person name="Song Y."/>
            <person name="Salvetti E."/>
            <person name="Wrobel A."/>
            <person name="Rasinkangas P."/>
            <person name="Parkhill J."/>
            <person name="Rea M.C."/>
            <person name="O'Sullivan O."/>
            <person name="Ritari J."/>
            <person name="Douillard F.P."/>
            <person name="Paul Ross R."/>
            <person name="Yang R."/>
            <person name="Briner A.E."/>
            <person name="Felis G.E."/>
            <person name="de Vos W.M."/>
            <person name="Barrangou R."/>
            <person name="Klaenhammer T.R."/>
            <person name="Caufield P.W."/>
            <person name="Cui Y."/>
            <person name="Zhang H."/>
            <person name="O'Toole P.W."/>
        </authorList>
    </citation>
    <scope>NUCLEOTIDE SEQUENCE [LARGE SCALE GENOMIC DNA]</scope>
    <source>
        <strain evidence="2 3">DSM 16698</strain>
    </source>
</reference>
<dbReference type="Proteomes" id="UP000051529">
    <property type="component" value="Unassembled WGS sequence"/>
</dbReference>
<protein>
    <submittedName>
        <fullName evidence="2">Uncharacterized protein</fullName>
    </submittedName>
</protein>
<name>A0A0R2KTM2_LACAM</name>
<organism evidence="2 3">
    <name type="scientific">Lactobacillus amylovorus subsp. animalium DSM 16698</name>
    <dbReference type="NCBI Taxonomy" id="695563"/>
    <lineage>
        <taxon>Bacteria</taxon>
        <taxon>Bacillati</taxon>
        <taxon>Bacillota</taxon>
        <taxon>Bacilli</taxon>
        <taxon>Lactobacillales</taxon>
        <taxon>Lactobacillaceae</taxon>
        <taxon>Lactobacillus</taxon>
        <taxon>Lactobacillus amylovorus subsp. animalium</taxon>
    </lineage>
</organism>